<dbReference type="InterPro" id="IPR013249">
    <property type="entry name" value="RNA_pol_sigma70_r4_t2"/>
</dbReference>
<dbReference type="GO" id="GO:0016987">
    <property type="term" value="F:sigma factor activity"/>
    <property type="evidence" value="ECO:0007669"/>
    <property type="project" value="UniProtKB-KW"/>
</dbReference>
<dbReference type="SUPFAM" id="SSF88659">
    <property type="entry name" value="Sigma3 and sigma4 domains of RNA polymerase sigma factors"/>
    <property type="match status" value="1"/>
</dbReference>
<dbReference type="Proteomes" id="UP000239415">
    <property type="component" value="Unassembled WGS sequence"/>
</dbReference>
<dbReference type="AlphaFoldDB" id="A0A2T0K6A9"/>
<dbReference type="InterPro" id="IPR007627">
    <property type="entry name" value="RNA_pol_sigma70_r2"/>
</dbReference>
<name>A0A2T0K6A9_9ACTN</name>
<organism evidence="7 8">
    <name type="scientific">Actinoplanes italicus</name>
    <dbReference type="NCBI Taxonomy" id="113567"/>
    <lineage>
        <taxon>Bacteria</taxon>
        <taxon>Bacillati</taxon>
        <taxon>Actinomycetota</taxon>
        <taxon>Actinomycetes</taxon>
        <taxon>Micromonosporales</taxon>
        <taxon>Micromonosporaceae</taxon>
        <taxon>Actinoplanes</taxon>
    </lineage>
</organism>
<accession>A0A2T0K6A9</accession>
<dbReference type="Gene3D" id="1.10.1740.10">
    <property type="match status" value="1"/>
</dbReference>
<gene>
    <name evidence="7" type="ORF">CLV67_113160</name>
</gene>
<dbReference type="InterPro" id="IPR036388">
    <property type="entry name" value="WH-like_DNA-bd_sf"/>
</dbReference>
<dbReference type="InterPro" id="IPR013324">
    <property type="entry name" value="RNA_pol_sigma_r3/r4-like"/>
</dbReference>
<keyword evidence="8" id="KW-1185">Reference proteome</keyword>
<evidence type="ECO:0000313" key="8">
    <source>
        <dbReference type="Proteomes" id="UP000239415"/>
    </source>
</evidence>
<comment type="caution">
    <text evidence="7">The sequence shown here is derived from an EMBL/GenBank/DDBJ whole genome shotgun (WGS) entry which is preliminary data.</text>
</comment>
<dbReference type="SUPFAM" id="SSF88946">
    <property type="entry name" value="Sigma2 domain of RNA polymerase sigma factors"/>
    <property type="match status" value="1"/>
</dbReference>
<dbReference type="EMBL" id="PVMZ01000013">
    <property type="protein sequence ID" value="PRX18326.1"/>
    <property type="molecule type" value="Genomic_DNA"/>
</dbReference>
<reference evidence="7 8" key="1">
    <citation type="submission" date="2018-03" db="EMBL/GenBank/DDBJ databases">
        <title>Genomic Encyclopedia of Archaeal and Bacterial Type Strains, Phase II (KMG-II): from individual species to whole genera.</title>
        <authorList>
            <person name="Goeker M."/>
        </authorList>
    </citation>
    <scope>NUCLEOTIDE SEQUENCE [LARGE SCALE GENOMIC DNA]</scope>
    <source>
        <strain evidence="7 8">DSM 43146</strain>
    </source>
</reference>
<dbReference type="GO" id="GO:0003677">
    <property type="term" value="F:DNA binding"/>
    <property type="evidence" value="ECO:0007669"/>
    <property type="project" value="InterPro"/>
</dbReference>
<dbReference type="Pfam" id="PF04542">
    <property type="entry name" value="Sigma70_r2"/>
    <property type="match status" value="1"/>
</dbReference>
<evidence type="ECO:0000259" key="6">
    <source>
        <dbReference type="Pfam" id="PF08281"/>
    </source>
</evidence>
<dbReference type="InterPro" id="IPR014284">
    <property type="entry name" value="RNA_pol_sigma-70_dom"/>
</dbReference>
<evidence type="ECO:0000256" key="3">
    <source>
        <dbReference type="ARBA" id="ARBA00023082"/>
    </source>
</evidence>
<evidence type="ECO:0000256" key="1">
    <source>
        <dbReference type="ARBA" id="ARBA00010641"/>
    </source>
</evidence>
<sequence>MGGLETSEDDVAVLLRSRGEPDCFAELFERYFTGLHGYASRRLDGPGGDDVAAETFLIAFRQRDRFDPGRGSVRAWLYGIATNLIRARRRDEAQGYLAYARAAAHPAADPMHEEQTTDRVAAAAARNRIVAALAGLSARDRDALLLVVWGELSHEETAAALGVPVGTVGSRVHRARRKIRAALDDVDPTRPTERTARHG</sequence>
<dbReference type="GO" id="GO:0006352">
    <property type="term" value="P:DNA-templated transcription initiation"/>
    <property type="evidence" value="ECO:0007669"/>
    <property type="project" value="InterPro"/>
</dbReference>
<dbReference type="PANTHER" id="PTHR43133">
    <property type="entry name" value="RNA POLYMERASE ECF-TYPE SIGMA FACTO"/>
    <property type="match status" value="1"/>
</dbReference>
<evidence type="ECO:0000313" key="7">
    <source>
        <dbReference type="EMBL" id="PRX18326.1"/>
    </source>
</evidence>
<dbReference type="InterPro" id="IPR013325">
    <property type="entry name" value="RNA_pol_sigma_r2"/>
</dbReference>
<keyword evidence="3" id="KW-0731">Sigma factor</keyword>
<keyword evidence="2" id="KW-0805">Transcription regulation</keyword>
<dbReference type="RefSeq" id="WP_106324009.1">
    <property type="nucleotide sequence ID" value="NZ_BOMO01000101.1"/>
</dbReference>
<protein>
    <submittedName>
        <fullName evidence="7">RNA polymerase sigma-70 factor (ECF subfamily)</fullName>
    </submittedName>
</protein>
<comment type="similarity">
    <text evidence="1">Belongs to the sigma-70 factor family. ECF subfamily.</text>
</comment>
<evidence type="ECO:0000259" key="5">
    <source>
        <dbReference type="Pfam" id="PF04542"/>
    </source>
</evidence>
<feature type="domain" description="RNA polymerase sigma factor 70 region 4 type 2" evidence="6">
    <location>
        <begin position="127"/>
        <end position="179"/>
    </location>
</feature>
<feature type="domain" description="RNA polymerase sigma-70 region 2" evidence="5">
    <location>
        <begin position="27"/>
        <end position="92"/>
    </location>
</feature>
<dbReference type="OrthoDB" id="5518337at2"/>
<dbReference type="PANTHER" id="PTHR43133:SF25">
    <property type="entry name" value="RNA POLYMERASE SIGMA FACTOR RFAY-RELATED"/>
    <property type="match status" value="1"/>
</dbReference>
<keyword evidence="4" id="KW-0804">Transcription</keyword>
<proteinExistence type="inferred from homology"/>
<evidence type="ECO:0000256" key="4">
    <source>
        <dbReference type="ARBA" id="ARBA00023163"/>
    </source>
</evidence>
<dbReference type="NCBIfam" id="TIGR02937">
    <property type="entry name" value="sigma70-ECF"/>
    <property type="match status" value="1"/>
</dbReference>
<evidence type="ECO:0000256" key="2">
    <source>
        <dbReference type="ARBA" id="ARBA00023015"/>
    </source>
</evidence>
<dbReference type="Gene3D" id="1.10.10.10">
    <property type="entry name" value="Winged helix-like DNA-binding domain superfamily/Winged helix DNA-binding domain"/>
    <property type="match status" value="1"/>
</dbReference>
<dbReference type="InterPro" id="IPR039425">
    <property type="entry name" value="RNA_pol_sigma-70-like"/>
</dbReference>
<dbReference type="Pfam" id="PF08281">
    <property type="entry name" value="Sigma70_r4_2"/>
    <property type="match status" value="1"/>
</dbReference>
<dbReference type="CDD" id="cd06171">
    <property type="entry name" value="Sigma70_r4"/>
    <property type="match status" value="1"/>
</dbReference>